<name>A0ACB7T7D1_HYAAI</name>
<protein>
    <submittedName>
        <fullName evidence="1">Uncharacterized protein</fullName>
    </submittedName>
</protein>
<dbReference type="Proteomes" id="UP000821845">
    <property type="component" value="Chromosome 10"/>
</dbReference>
<proteinExistence type="predicted"/>
<sequence length="144" mass="15225">MPHLAARTHCRRGTPHLSIAGRASGKLGGLQRNGTLRSSTIKKVAPPVVPDNSGSAATGRRHSSSSACTTPVHQLHSPPTLYGSEQPPPSPTTAAYDGADQKFSPGEVFSEAQLEGVSGLEMRKRRAAAERQSSRCCSRKLPDD</sequence>
<keyword evidence="2" id="KW-1185">Reference proteome</keyword>
<accession>A0ACB7T7D1</accession>
<evidence type="ECO:0000313" key="2">
    <source>
        <dbReference type="Proteomes" id="UP000821845"/>
    </source>
</evidence>
<reference evidence="1" key="1">
    <citation type="submission" date="2020-05" db="EMBL/GenBank/DDBJ databases">
        <title>Large-scale comparative analyses of tick genomes elucidate their genetic diversity and vector capacities.</title>
        <authorList>
            <person name="Jia N."/>
            <person name="Wang J."/>
            <person name="Shi W."/>
            <person name="Du L."/>
            <person name="Sun Y."/>
            <person name="Zhan W."/>
            <person name="Jiang J."/>
            <person name="Wang Q."/>
            <person name="Zhang B."/>
            <person name="Ji P."/>
            <person name="Sakyi L.B."/>
            <person name="Cui X."/>
            <person name="Yuan T."/>
            <person name="Jiang B."/>
            <person name="Yang W."/>
            <person name="Lam T.T.-Y."/>
            <person name="Chang Q."/>
            <person name="Ding S."/>
            <person name="Wang X."/>
            <person name="Zhu J."/>
            <person name="Ruan X."/>
            <person name="Zhao L."/>
            <person name="Wei J."/>
            <person name="Que T."/>
            <person name="Du C."/>
            <person name="Cheng J."/>
            <person name="Dai P."/>
            <person name="Han X."/>
            <person name="Huang E."/>
            <person name="Gao Y."/>
            <person name="Liu J."/>
            <person name="Shao H."/>
            <person name="Ye R."/>
            <person name="Li L."/>
            <person name="Wei W."/>
            <person name="Wang X."/>
            <person name="Wang C."/>
            <person name="Yang T."/>
            <person name="Huo Q."/>
            <person name="Li W."/>
            <person name="Guo W."/>
            <person name="Chen H."/>
            <person name="Zhou L."/>
            <person name="Ni X."/>
            <person name="Tian J."/>
            <person name="Zhou Y."/>
            <person name="Sheng Y."/>
            <person name="Liu T."/>
            <person name="Pan Y."/>
            <person name="Xia L."/>
            <person name="Li J."/>
            <person name="Zhao F."/>
            <person name="Cao W."/>
        </authorList>
    </citation>
    <scope>NUCLEOTIDE SEQUENCE</scope>
    <source>
        <strain evidence="1">Hyas-2018</strain>
    </source>
</reference>
<evidence type="ECO:0000313" key="1">
    <source>
        <dbReference type="EMBL" id="KAH6942192.1"/>
    </source>
</evidence>
<organism evidence="1 2">
    <name type="scientific">Hyalomma asiaticum</name>
    <name type="common">Tick</name>
    <dbReference type="NCBI Taxonomy" id="266040"/>
    <lineage>
        <taxon>Eukaryota</taxon>
        <taxon>Metazoa</taxon>
        <taxon>Ecdysozoa</taxon>
        <taxon>Arthropoda</taxon>
        <taxon>Chelicerata</taxon>
        <taxon>Arachnida</taxon>
        <taxon>Acari</taxon>
        <taxon>Parasitiformes</taxon>
        <taxon>Ixodida</taxon>
        <taxon>Ixodoidea</taxon>
        <taxon>Ixodidae</taxon>
        <taxon>Hyalomminae</taxon>
        <taxon>Hyalomma</taxon>
    </lineage>
</organism>
<comment type="caution">
    <text evidence="1">The sequence shown here is derived from an EMBL/GenBank/DDBJ whole genome shotgun (WGS) entry which is preliminary data.</text>
</comment>
<gene>
    <name evidence="1" type="ORF">HPB50_001761</name>
</gene>
<dbReference type="EMBL" id="CM023490">
    <property type="protein sequence ID" value="KAH6942192.1"/>
    <property type="molecule type" value="Genomic_DNA"/>
</dbReference>